<dbReference type="SUPFAM" id="SSF89009">
    <property type="entry name" value="GAT-like domain"/>
    <property type="match status" value="1"/>
</dbReference>
<keyword evidence="3" id="KW-1185">Reference proteome</keyword>
<dbReference type="AlphaFoldDB" id="A0A3P7LM91"/>
<evidence type="ECO:0000313" key="3">
    <source>
        <dbReference type="Proteomes" id="UP000281553"/>
    </source>
</evidence>
<dbReference type="Proteomes" id="UP000281553">
    <property type="component" value="Unassembled WGS sequence"/>
</dbReference>
<name>A0A3P7LM91_DIBLA</name>
<sequence length="338" mass="36810">MYKELLHKSYRFPEVGTNDVNLLKRTNVAARLEGHEKNLRNDIQLLGESMDQNSEEQTTLDELLQLIGKIRDAIQQFQSLGRMYYQEKEQEATVGRSSGQTSYASAAAAATVAEPSGAQKSWSATTTTTPTQATNSTESRLAEANDISRTLEESREAIQLFRTLQQSISTSSVHVLDGSQLQDLQVVAERLKAMQEKVQSLINAVVGGCSADITEDVETALADLMSVNDELLHCIENYQRTAETDKLQAASKWTAGARTFEAAAATSTAPAGADISAGLTTKTPLTEADDVQQTLLEAREALQQFNALQQHASSSSAQVADPTRMGDLKVRVTFSEFT</sequence>
<proteinExistence type="predicted"/>
<gene>
    <name evidence="2" type="ORF">DILT_LOCUS7864</name>
</gene>
<dbReference type="EMBL" id="UYRU01052831">
    <property type="protein sequence ID" value="VDN12033.1"/>
    <property type="molecule type" value="Genomic_DNA"/>
</dbReference>
<feature type="compositionally biased region" description="Low complexity" evidence="1">
    <location>
        <begin position="125"/>
        <end position="137"/>
    </location>
</feature>
<organism evidence="2 3">
    <name type="scientific">Dibothriocephalus latus</name>
    <name type="common">Fish tapeworm</name>
    <name type="synonym">Diphyllobothrium latum</name>
    <dbReference type="NCBI Taxonomy" id="60516"/>
    <lineage>
        <taxon>Eukaryota</taxon>
        <taxon>Metazoa</taxon>
        <taxon>Spiralia</taxon>
        <taxon>Lophotrochozoa</taxon>
        <taxon>Platyhelminthes</taxon>
        <taxon>Cestoda</taxon>
        <taxon>Eucestoda</taxon>
        <taxon>Diphyllobothriidea</taxon>
        <taxon>Diphyllobothriidae</taxon>
        <taxon>Dibothriocephalus</taxon>
    </lineage>
</organism>
<feature type="region of interest" description="Disordered" evidence="1">
    <location>
        <begin position="114"/>
        <end position="142"/>
    </location>
</feature>
<accession>A0A3P7LM91</accession>
<dbReference type="Gene3D" id="1.20.58.160">
    <property type="match status" value="1"/>
</dbReference>
<evidence type="ECO:0000313" key="2">
    <source>
        <dbReference type="EMBL" id="VDN12033.1"/>
    </source>
</evidence>
<reference evidence="2 3" key="1">
    <citation type="submission" date="2018-11" db="EMBL/GenBank/DDBJ databases">
        <authorList>
            <consortium name="Pathogen Informatics"/>
        </authorList>
    </citation>
    <scope>NUCLEOTIDE SEQUENCE [LARGE SCALE GENOMIC DNA]</scope>
</reference>
<protein>
    <submittedName>
        <fullName evidence="2">Uncharacterized protein</fullName>
    </submittedName>
</protein>
<evidence type="ECO:0000256" key="1">
    <source>
        <dbReference type="SAM" id="MobiDB-lite"/>
    </source>
</evidence>
<dbReference type="InterPro" id="IPR038425">
    <property type="entry name" value="GAT_sf"/>
</dbReference>